<feature type="compositionally biased region" description="Basic residues" evidence="5">
    <location>
        <begin position="293"/>
        <end position="304"/>
    </location>
</feature>
<dbReference type="GO" id="GO:0003712">
    <property type="term" value="F:transcription coregulator activity"/>
    <property type="evidence" value="ECO:0007669"/>
    <property type="project" value="TreeGrafter"/>
</dbReference>
<feature type="region of interest" description="Disordered" evidence="5">
    <location>
        <begin position="258"/>
        <end position="312"/>
    </location>
</feature>
<feature type="region of interest" description="Disordered" evidence="5">
    <location>
        <begin position="332"/>
        <end position="406"/>
    </location>
</feature>
<feature type="region of interest" description="Disordered" evidence="5">
    <location>
        <begin position="524"/>
        <end position="545"/>
    </location>
</feature>
<evidence type="ECO:0000256" key="4">
    <source>
        <dbReference type="PROSITE-ProRule" id="PRU00322"/>
    </source>
</evidence>
<dbReference type="InterPro" id="IPR036443">
    <property type="entry name" value="Znf_RanBP2_sf"/>
</dbReference>
<keyword evidence="2 4" id="KW-0863">Zinc-finger</keyword>
<evidence type="ECO:0000256" key="3">
    <source>
        <dbReference type="ARBA" id="ARBA00022833"/>
    </source>
</evidence>
<feature type="compositionally biased region" description="Low complexity" evidence="5">
    <location>
        <begin position="218"/>
        <end position="229"/>
    </location>
</feature>
<keyword evidence="3" id="KW-0862">Zinc</keyword>
<evidence type="ECO:0000313" key="7">
    <source>
        <dbReference type="EMBL" id="CAL5140188.1"/>
    </source>
</evidence>
<sequence>MEVNETEGSRPKRKTRGEDDEKWECSACTYINSRESYKCEMCFMRKGTSTRKPRLNPQVVEQQQLIAQAILKEKDDDHRKKKDHRSSDKNAFSGNNIRLKHFDRSSPLLFEIFANGYSVVITEFQLKSKMKLAHFPESPSPSNCSPMQGFAGAAHSDQLSPVDSNLILDTTHRQHNPQNSPEDDFSESLEPKPLNLSGRQSGGPGRPGVSGAVYEKPSTACSYSSASSSVGGNNLSRQNSPHRSVGPCFAEIKREQAALEAEQAARDGDDEGDEEEDQSPTTVGWRTVARSHQSPHCKSSRSNRLRSSNSISNEPVTKVAVVLKEPTSEVKLEKLAEDNAPLSTSRPRRQHPQIDGPNPYVSTRRRKTNSTRLRSKMTVPSRRRTRPTSASDLAEQPWSPPEMEQSLKRRRLRITMSGLKSVTDSKKPEDISLGKCSLLPRKRRVGSQRPQLKCKIRVLHPDLTNPVEDANLETVDQPHSFSTSAKSDESGSRSILDISSKMDKQMSPTLPVSGVNHIPTRLSTESQNTSAMIDSSGATALEISQ</sequence>
<feature type="region of interest" description="Disordered" evidence="5">
    <location>
        <begin position="1"/>
        <end position="21"/>
    </location>
</feature>
<dbReference type="InterPro" id="IPR039958">
    <property type="entry name" value="RYBP/YAF2"/>
</dbReference>
<feature type="compositionally biased region" description="Basic and acidic residues" evidence="5">
    <location>
        <begin position="258"/>
        <end position="267"/>
    </location>
</feature>
<dbReference type="EMBL" id="CAXLJL010000711">
    <property type="protein sequence ID" value="CAL5140188.1"/>
    <property type="molecule type" value="Genomic_DNA"/>
</dbReference>
<dbReference type="SMART" id="SM00547">
    <property type="entry name" value="ZnF_RBZ"/>
    <property type="match status" value="1"/>
</dbReference>
<evidence type="ECO:0000256" key="1">
    <source>
        <dbReference type="ARBA" id="ARBA00022723"/>
    </source>
</evidence>
<dbReference type="Pfam" id="PF00641">
    <property type="entry name" value="Zn_ribbon_RanBP"/>
    <property type="match status" value="1"/>
</dbReference>
<dbReference type="Proteomes" id="UP001497525">
    <property type="component" value="Unassembled WGS sequence"/>
</dbReference>
<feature type="region of interest" description="Disordered" evidence="5">
    <location>
        <begin position="73"/>
        <end position="93"/>
    </location>
</feature>
<evidence type="ECO:0000259" key="6">
    <source>
        <dbReference type="PROSITE" id="PS50199"/>
    </source>
</evidence>
<dbReference type="GO" id="GO:0008270">
    <property type="term" value="F:zinc ion binding"/>
    <property type="evidence" value="ECO:0007669"/>
    <property type="project" value="UniProtKB-KW"/>
</dbReference>
<keyword evidence="1" id="KW-0479">Metal-binding</keyword>
<evidence type="ECO:0000256" key="5">
    <source>
        <dbReference type="SAM" id="MobiDB-lite"/>
    </source>
</evidence>
<dbReference type="GO" id="GO:0005634">
    <property type="term" value="C:nucleus"/>
    <property type="evidence" value="ECO:0007669"/>
    <property type="project" value="TreeGrafter"/>
</dbReference>
<proteinExistence type="predicted"/>
<evidence type="ECO:0000313" key="8">
    <source>
        <dbReference type="Proteomes" id="UP001497525"/>
    </source>
</evidence>
<feature type="compositionally biased region" description="Polar residues" evidence="5">
    <location>
        <begin position="279"/>
        <end position="292"/>
    </location>
</feature>
<protein>
    <recommendedName>
        <fullName evidence="6">RanBP2-type domain-containing protein</fullName>
    </recommendedName>
</protein>
<dbReference type="PANTHER" id="PTHR12920">
    <property type="entry name" value="RYBP AND YAF2-RELATED"/>
    <property type="match status" value="1"/>
</dbReference>
<name>A0AAV2TW75_CALDB</name>
<dbReference type="SUPFAM" id="SSF90209">
    <property type="entry name" value="Ran binding protein zinc finger-like"/>
    <property type="match status" value="1"/>
</dbReference>
<dbReference type="InterPro" id="IPR001876">
    <property type="entry name" value="Znf_RanBP2"/>
</dbReference>
<dbReference type="GO" id="GO:0045893">
    <property type="term" value="P:positive regulation of DNA-templated transcription"/>
    <property type="evidence" value="ECO:0007669"/>
    <property type="project" value="InterPro"/>
</dbReference>
<dbReference type="PROSITE" id="PS01358">
    <property type="entry name" value="ZF_RANBP2_1"/>
    <property type="match status" value="1"/>
</dbReference>
<dbReference type="Gene3D" id="2.30.30.380">
    <property type="entry name" value="Zn-finger domain of Sec23/24"/>
    <property type="match status" value="1"/>
</dbReference>
<feature type="compositionally biased region" description="Polar residues" evidence="5">
    <location>
        <begin position="230"/>
        <end position="242"/>
    </location>
</feature>
<reference evidence="7" key="1">
    <citation type="submission" date="2024-06" db="EMBL/GenBank/DDBJ databases">
        <authorList>
            <person name="Liu X."/>
            <person name="Lenzi L."/>
            <person name="Haldenby T S."/>
            <person name="Uol C."/>
        </authorList>
    </citation>
    <scope>NUCLEOTIDE SEQUENCE</scope>
</reference>
<feature type="compositionally biased region" description="Basic residues" evidence="5">
    <location>
        <begin position="363"/>
        <end position="386"/>
    </location>
</feature>
<dbReference type="AlphaFoldDB" id="A0AAV2TW75"/>
<feature type="compositionally biased region" description="Acidic residues" evidence="5">
    <location>
        <begin position="268"/>
        <end position="278"/>
    </location>
</feature>
<comment type="caution">
    <text evidence="7">The sequence shown here is derived from an EMBL/GenBank/DDBJ whole genome shotgun (WGS) entry which is preliminary data.</text>
</comment>
<organism evidence="7 8">
    <name type="scientific">Calicophoron daubneyi</name>
    <name type="common">Rumen fluke</name>
    <name type="synonym">Paramphistomum daubneyi</name>
    <dbReference type="NCBI Taxonomy" id="300641"/>
    <lineage>
        <taxon>Eukaryota</taxon>
        <taxon>Metazoa</taxon>
        <taxon>Spiralia</taxon>
        <taxon>Lophotrochozoa</taxon>
        <taxon>Platyhelminthes</taxon>
        <taxon>Trematoda</taxon>
        <taxon>Digenea</taxon>
        <taxon>Plagiorchiida</taxon>
        <taxon>Pronocephalata</taxon>
        <taxon>Paramphistomoidea</taxon>
        <taxon>Paramphistomidae</taxon>
        <taxon>Calicophoron</taxon>
    </lineage>
</organism>
<feature type="domain" description="RanBP2-type" evidence="6">
    <location>
        <begin position="19"/>
        <end position="48"/>
    </location>
</feature>
<dbReference type="GO" id="GO:0003677">
    <property type="term" value="F:DNA binding"/>
    <property type="evidence" value="ECO:0007669"/>
    <property type="project" value="TreeGrafter"/>
</dbReference>
<accession>A0AAV2TW75</accession>
<dbReference type="PANTHER" id="PTHR12920:SF4">
    <property type="entry name" value="GEO03726P1"/>
    <property type="match status" value="1"/>
</dbReference>
<feature type="region of interest" description="Disordered" evidence="5">
    <location>
        <begin position="172"/>
        <end position="245"/>
    </location>
</feature>
<gene>
    <name evidence="7" type="ORF">CDAUBV1_LOCUS15363</name>
</gene>
<feature type="region of interest" description="Disordered" evidence="5">
    <location>
        <begin position="135"/>
        <end position="156"/>
    </location>
</feature>
<evidence type="ECO:0000256" key="2">
    <source>
        <dbReference type="ARBA" id="ARBA00022771"/>
    </source>
</evidence>
<dbReference type="PROSITE" id="PS50199">
    <property type="entry name" value="ZF_RANBP2_2"/>
    <property type="match status" value="1"/>
</dbReference>